<name>A0AAD9J619_9ANNE</name>
<keyword evidence="1" id="KW-0479">Metal-binding</keyword>
<sequence>MLKDNKLTFDNAYKEVVTEGLAAKCSIEFYASSLGGDGIVSTDQVDRFNRVQTLGRKKHSANKGTISGDIVFNSKNSCYHCGGNHHEQKCKYINERCHWCNKTGHIARMCRAKEKSKHKSVANGDEPDDDETLTLRGFY</sequence>
<evidence type="ECO:0000313" key="3">
    <source>
        <dbReference type="EMBL" id="KAK2147121.1"/>
    </source>
</evidence>
<dbReference type="GO" id="GO:0003676">
    <property type="term" value="F:nucleic acid binding"/>
    <property type="evidence" value="ECO:0007669"/>
    <property type="project" value="InterPro"/>
</dbReference>
<proteinExistence type="predicted"/>
<dbReference type="Gene3D" id="4.10.60.10">
    <property type="entry name" value="Zinc finger, CCHC-type"/>
    <property type="match status" value="1"/>
</dbReference>
<gene>
    <name evidence="3" type="ORF">LSH36_569g02027</name>
</gene>
<evidence type="ECO:0000259" key="2">
    <source>
        <dbReference type="PROSITE" id="PS50158"/>
    </source>
</evidence>
<feature type="domain" description="CCHC-type" evidence="2">
    <location>
        <begin position="96"/>
        <end position="111"/>
    </location>
</feature>
<keyword evidence="4" id="KW-1185">Reference proteome</keyword>
<keyword evidence="1" id="KW-0863">Zinc-finger</keyword>
<dbReference type="GO" id="GO:0008270">
    <property type="term" value="F:zinc ion binding"/>
    <property type="evidence" value="ECO:0007669"/>
    <property type="project" value="UniProtKB-KW"/>
</dbReference>
<dbReference type="AlphaFoldDB" id="A0AAD9J619"/>
<evidence type="ECO:0000256" key="1">
    <source>
        <dbReference type="PROSITE-ProRule" id="PRU00047"/>
    </source>
</evidence>
<reference evidence="3" key="1">
    <citation type="journal article" date="2023" name="Mol. Biol. Evol.">
        <title>Third-Generation Sequencing Reveals the Adaptive Role of the Epigenome in Three Deep-Sea Polychaetes.</title>
        <authorList>
            <person name="Perez M."/>
            <person name="Aroh O."/>
            <person name="Sun Y."/>
            <person name="Lan Y."/>
            <person name="Juniper S.K."/>
            <person name="Young C.R."/>
            <person name="Angers B."/>
            <person name="Qian P.Y."/>
        </authorList>
    </citation>
    <scope>NUCLEOTIDE SEQUENCE</scope>
    <source>
        <strain evidence="3">P08H-3</strain>
    </source>
</reference>
<dbReference type="InterPro" id="IPR001878">
    <property type="entry name" value="Znf_CCHC"/>
</dbReference>
<evidence type="ECO:0000313" key="4">
    <source>
        <dbReference type="Proteomes" id="UP001208570"/>
    </source>
</evidence>
<protein>
    <recommendedName>
        <fullName evidence="2">CCHC-type domain-containing protein</fullName>
    </recommendedName>
</protein>
<accession>A0AAD9J619</accession>
<dbReference type="PROSITE" id="PS50158">
    <property type="entry name" value="ZF_CCHC"/>
    <property type="match status" value="1"/>
</dbReference>
<keyword evidence="1" id="KW-0862">Zinc</keyword>
<comment type="caution">
    <text evidence="3">The sequence shown here is derived from an EMBL/GenBank/DDBJ whole genome shotgun (WGS) entry which is preliminary data.</text>
</comment>
<dbReference type="EMBL" id="JAODUP010000569">
    <property type="protein sequence ID" value="KAK2147121.1"/>
    <property type="molecule type" value="Genomic_DNA"/>
</dbReference>
<dbReference type="Proteomes" id="UP001208570">
    <property type="component" value="Unassembled WGS sequence"/>
</dbReference>
<organism evidence="3 4">
    <name type="scientific">Paralvinella palmiformis</name>
    <dbReference type="NCBI Taxonomy" id="53620"/>
    <lineage>
        <taxon>Eukaryota</taxon>
        <taxon>Metazoa</taxon>
        <taxon>Spiralia</taxon>
        <taxon>Lophotrochozoa</taxon>
        <taxon>Annelida</taxon>
        <taxon>Polychaeta</taxon>
        <taxon>Sedentaria</taxon>
        <taxon>Canalipalpata</taxon>
        <taxon>Terebellida</taxon>
        <taxon>Terebelliformia</taxon>
        <taxon>Alvinellidae</taxon>
        <taxon>Paralvinella</taxon>
    </lineage>
</organism>